<keyword evidence="2" id="KW-1185">Reference proteome</keyword>
<reference evidence="2" key="1">
    <citation type="submission" date="2023-06" db="EMBL/GenBank/DDBJ databases">
        <title>Identification and characterization of horizontal gene transfer across gut microbiota members of farm animals based on homology search.</title>
        <authorList>
            <person name="Zeman M."/>
            <person name="Kubasova T."/>
            <person name="Jahodarova E."/>
            <person name="Nykrynova M."/>
            <person name="Rychlik I."/>
        </authorList>
    </citation>
    <scope>NUCLEOTIDE SEQUENCE [LARGE SCALE GENOMIC DNA]</scope>
    <source>
        <strain evidence="2">ET39</strain>
    </source>
</reference>
<proteinExistence type="predicted"/>
<sequence length="304" mass="34470">MNVKKWSLLACSCALMLTTGGCQKQETSEYRFASYYEWFLGQPAYEDVFTYMEEEKELQIDATYGDEAYIADDHLFLQANDTQRDALIEQNEQVLQEAIAALEERGEGFTVEHPDDYAQVTITLDPDFIETNDVFSEHTFSMGGDLFAIANITLANRILTTKDSDIGITVTLKNGGSGHILSDACYPYQAISYTQRDWESSKQQDVEIPSAREGYTKLFVRVAEVDEQRIIFTPEEGRTLYAEDAQLELCLDSVYADDVYIPYQLKQDDALVLEVNGRYALHEDGDDIADIAPISIIPKRYVEE</sequence>
<evidence type="ECO:0000313" key="1">
    <source>
        <dbReference type="EMBL" id="MDM8156610.1"/>
    </source>
</evidence>
<evidence type="ECO:0000313" key="2">
    <source>
        <dbReference type="Proteomes" id="UP001529340"/>
    </source>
</evidence>
<dbReference type="RefSeq" id="WP_289607077.1">
    <property type="nucleotide sequence ID" value="NZ_JAUDCG010000009.1"/>
</dbReference>
<accession>A0ABT7UCE3</accession>
<name>A0ABT7UCE3_9FIRM</name>
<reference evidence="1 2" key="2">
    <citation type="submission" date="2023-06" db="EMBL/GenBank/DDBJ databases">
        <title>Identification and characterization of horizontal gene transfer across gut microbiota members of farm animals based on homology search.</title>
        <authorList>
            <person name="Schwarzerova J."/>
            <person name="Nykrynova M."/>
            <person name="Jureckova K."/>
            <person name="Cejkova D."/>
            <person name="Rychlik I."/>
        </authorList>
    </citation>
    <scope>NUCLEOTIDE SEQUENCE [LARGE SCALE GENOMIC DNA]</scope>
    <source>
        <strain evidence="1 2">ET39</strain>
    </source>
</reference>
<gene>
    <name evidence="1" type="ORF">QUV96_03030</name>
</gene>
<organism evidence="1 2">
    <name type="scientific">Amedibacillus dolichus</name>
    <dbReference type="NCBI Taxonomy" id="31971"/>
    <lineage>
        <taxon>Bacteria</taxon>
        <taxon>Bacillati</taxon>
        <taxon>Bacillota</taxon>
        <taxon>Erysipelotrichia</taxon>
        <taxon>Erysipelotrichales</taxon>
        <taxon>Erysipelotrichaceae</taxon>
        <taxon>Amedibacillus</taxon>
    </lineage>
</organism>
<dbReference type="EMBL" id="JAUDCG010000009">
    <property type="protein sequence ID" value="MDM8156610.1"/>
    <property type="molecule type" value="Genomic_DNA"/>
</dbReference>
<protein>
    <recommendedName>
        <fullName evidence="3">DUF5067 domain-containing protein</fullName>
    </recommendedName>
</protein>
<evidence type="ECO:0008006" key="3">
    <source>
        <dbReference type="Google" id="ProtNLM"/>
    </source>
</evidence>
<dbReference type="Proteomes" id="UP001529340">
    <property type="component" value="Unassembled WGS sequence"/>
</dbReference>
<dbReference type="PROSITE" id="PS51257">
    <property type="entry name" value="PROKAR_LIPOPROTEIN"/>
    <property type="match status" value="1"/>
</dbReference>
<comment type="caution">
    <text evidence="1">The sequence shown here is derived from an EMBL/GenBank/DDBJ whole genome shotgun (WGS) entry which is preliminary data.</text>
</comment>